<dbReference type="PROSITE" id="PS51257">
    <property type="entry name" value="PROKAR_LIPOPROTEIN"/>
    <property type="match status" value="1"/>
</dbReference>
<reference evidence="2 3" key="1">
    <citation type="submission" date="2017-03" db="EMBL/GenBank/DDBJ databases">
        <title>Complete genome sequence of the novel DNRA strain Pseudomonas sp. S-6-2 isolated from Chinese polluted river sediment. Journal of Biotechnology.</title>
        <authorList>
            <person name="Li J."/>
            <person name="Xiang F."/>
            <person name="Wang L."/>
            <person name="Xi L."/>
            <person name="Liu J."/>
        </authorList>
    </citation>
    <scope>NUCLEOTIDE SEQUENCE [LARGE SCALE GENOMIC DNA]</scope>
    <source>
        <strain evidence="2 3">S-6-2</strain>
    </source>
</reference>
<dbReference type="RefSeq" id="WP_080049274.1">
    <property type="nucleotide sequence ID" value="NZ_CP020100.1"/>
</dbReference>
<dbReference type="Gene3D" id="3.20.20.370">
    <property type="entry name" value="Glycoside hydrolase/deacetylase"/>
    <property type="match status" value="1"/>
</dbReference>
<dbReference type="GO" id="GO:0005975">
    <property type="term" value="P:carbohydrate metabolic process"/>
    <property type="evidence" value="ECO:0007669"/>
    <property type="project" value="InterPro"/>
</dbReference>
<evidence type="ECO:0008006" key="4">
    <source>
        <dbReference type="Google" id="ProtNLM"/>
    </source>
</evidence>
<keyword evidence="3" id="KW-1185">Reference proteome</keyword>
<gene>
    <name evidence="2" type="ORF">BVH74_06470</name>
</gene>
<accession>A0A1V0B3F5</accession>
<organism evidence="2 3">
    <name type="scientific">Halopseudomonas phragmitis</name>
    <dbReference type="NCBI Taxonomy" id="1931241"/>
    <lineage>
        <taxon>Bacteria</taxon>
        <taxon>Pseudomonadati</taxon>
        <taxon>Pseudomonadota</taxon>
        <taxon>Gammaproteobacteria</taxon>
        <taxon>Pseudomonadales</taxon>
        <taxon>Pseudomonadaceae</taxon>
        <taxon>Halopseudomonas</taxon>
    </lineage>
</organism>
<dbReference type="EMBL" id="CP020100">
    <property type="protein sequence ID" value="AQZ94421.1"/>
    <property type="molecule type" value="Genomic_DNA"/>
</dbReference>
<proteinExistence type="predicted"/>
<sequence length="301" mass="32945">MRLLLFGLLALLAACSDAPAPAEIPTRDAETELQIELQESPPPALAGRGDSADWMAIEHAGWPERPAEVLAPVLPDPGPVLAIIIDDVGHAYAQGRRIIDMPVPIALAILPHTQFAQRLAQEAAEAGRTVMLHQPMENGAGLDIGPGGLYSGMPEEEFDRVLRDNLNSFVPIQGLNNHMGSRLTAEREPMDRLMHHLQGRQLFFIDSRTTAATQAAFAAEAAGVRHLSRDQFLDHVREPQAIAAAFEQGLRLARQNGQALLIGHPYPETLDYLERVLPELETREGVQVVGVEELLARKYAR</sequence>
<dbReference type="Proteomes" id="UP000243488">
    <property type="component" value="Chromosome"/>
</dbReference>
<evidence type="ECO:0000313" key="3">
    <source>
        <dbReference type="Proteomes" id="UP000243488"/>
    </source>
</evidence>
<protein>
    <recommendedName>
        <fullName evidence="4">Divergent polysaccharide deacetylase family protein</fullName>
    </recommendedName>
</protein>
<dbReference type="STRING" id="1931241.BVH74_06470"/>
<evidence type="ECO:0000313" key="2">
    <source>
        <dbReference type="EMBL" id="AQZ94421.1"/>
    </source>
</evidence>
<feature type="signal peptide" evidence="1">
    <location>
        <begin position="1"/>
        <end position="22"/>
    </location>
</feature>
<dbReference type="CDD" id="cd10936">
    <property type="entry name" value="CE4_DAC2"/>
    <property type="match status" value="1"/>
</dbReference>
<dbReference type="SUPFAM" id="SSF88713">
    <property type="entry name" value="Glycoside hydrolase/deacetylase"/>
    <property type="match status" value="1"/>
</dbReference>
<dbReference type="InterPro" id="IPR011330">
    <property type="entry name" value="Glyco_hydro/deAcase_b/a-brl"/>
</dbReference>
<dbReference type="KEGG" id="ppha:BVH74_06470"/>
<dbReference type="AlphaFoldDB" id="A0A1V0B3F5"/>
<dbReference type="PANTHER" id="PTHR30105:SF2">
    <property type="entry name" value="DIVERGENT POLYSACCHARIDE DEACETYLASE SUPERFAMILY"/>
    <property type="match status" value="1"/>
</dbReference>
<keyword evidence="1" id="KW-0732">Signal</keyword>
<dbReference type="Pfam" id="PF04748">
    <property type="entry name" value="Polysacc_deac_2"/>
    <property type="match status" value="1"/>
</dbReference>
<dbReference type="PANTHER" id="PTHR30105">
    <property type="entry name" value="UNCHARACTERIZED YIBQ-RELATED"/>
    <property type="match status" value="1"/>
</dbReference>
<feature type="chain" id="PRO_5012279082" description="Divergent polysaccharide deacetylase family protein" evidence="1">
    <location>
        <begin position="23"/>
        <end position="301"/>
    </location>
</feature>
<dbReference type="InterPro" id="IPR006837">
    <property type="entry name" value="Divergent_DAC"/>
</dbReference>
<evidence type="ECO:0000256" key="1">
    <source>
        <dbReference type="SAM" id="SignalP"/>
    </source>
</evidence>
<name>A0A1V0B3F5_9GAMM</name>